<sequence length="82" mass="8818">MTTQYLTDNLLIVRAICIDGDNTPDLTAYHPYAFTSTEAVEPGQFIPDAAVCDTDTRKITTVLDQTGKTAAQVRSALGLAVK</sequence>
<comment type="caution">
    <text evidence="1">The sequence shown here is derived from an EMBL/GenBank/DDBJ whole genome shotgun (WGS) entry which is preliminary data.</text>
</comment>
<evidence type="ECO:0000313" key="2">
    <source>
        <dbReference type="Proteomes" id="UP000070119"/>
    </source>
</evidence>
<dbReference type="Proteomes" id="UP000070119">
    <property type="component" value="Chromosome 1"/>
</dbReference>
<accession>A0AA40RD83</accession>
<organism evidence="1 2">
    <name type="scientific">Burkholderia ubonensis</name>
    <dbReference type="NCBI Taxonomy" id="101571"/>
    <lineage>
        <taxon>Bacteria</taxon>
        <taxon>Pseudomonadati</taxon>
        <taxon>Pseudomonadota</taxon>
        <taxon>Betaproteobacteria</taxon>
        <taxon>Burkholderiales</taxon>
        <taxon>Burkholderiaceae</taxon>
        <taxon>Burkholderia</taxon>
        <taxon>Burkholderia cepacia complex</taxon>
    </lineage>
</organism>
<dbReference type="EMBL" id="LNJU01000001">
    <property type="protein sequence ID" value="KWZ61073.1"/>
    <property type="molecule type" value="Genomic_DNA"/>
</dbReference>
<protein>
    <submittedName>
        <fullName evidence="1">Uncharacterized protein</fullName>
    </submittedName>
</protein>
<gene>
    <name evidence="1" type="ORF">WK57_11220</name>
</gene>
<evidence type="ECO:0000313" key="1">
    <source>
        <dbReference type="EMBL" id="KWZ61073.1"/>
    </source>
</evidence>
<dbReference type="AlphaFoldDB" id="A0AA40RD83"/>
<reference evidence="1 2" key="1">
    <citation type="submission" date="2015-11" db="EMBL/GenBank/DDBJ databases">
        <authorList>
            <person name="Sahl J."/>
            <person name="Wagner D."/>
            <person name="Keim P."/>
        </authorList>
    </citation>
    <scope>NUCLEOTIDE SEQUENCE [LARGE SCALE GENOMIC DNA]</scope>
    <source>
        <strain evidence="1 2">MSMB1157</strain>
    </source>
</reference>
<proteinExistence type="predicted"/>
<dbReference type="RefSeq" id="WP_059636759.1">
    <property type="nucleotide sequence ID" value="NZ_CM003771.1"/>
</dbReference>
<name>A0AA40RD83_9BURK</name>